<keyword evidence="2" id="KW-1185">Reference proteome</keyword>
<dbReference type="AlphaFoldDB" id="A0A4Z1P2K4"/>
<accession>A0A4Z1P2K4</accession>
<reference evidence="1 2" key="1">
    <citation type="submission" date="2019-04" db="EMBL/GenBank/DDBJ databases">
        <title>High contiguity whole genome sequence and gene annotation resource for two Venturia nashicola isolates.</title>
        <authorList>
            <person name="Prokchorchik M."/>
            <person name="Won K."/>
            <person name="Lee Y."/>
            <person name="Choi E.D."/>
            <person name="Segonzac C."/>
            <person name="Sohn K.H."/>
        </authorList>
    </citation>
    <scope>NUCLEOTIDE SEQUENCE [LARGE SCALE GENOMIC DNA]</scope>
    <source>
        <strain evidence="1 2">PRI2</strain>
    </source>
</reference>
<dbReference type="Proteomes" id="UP000298493">
    <property type="component" value="Unassembled WGS sequence"/>
</dbReference>
<sequence>MSSLDLEDTLYRVSSRTQLQPSVVNIIESVPNVPESQTKSRYENMQCDGLPMHLPGAQKDIDAATGGPVFFKA</sequence>
<proteinExistence type="predicted"/>
<organism evidence="1 2">
    <name type="scientific">Venturia nashicola</name>
    <dbReference type="NCBI Taxonomy" id="86259"/>
    <lineage>
        <taxon>Eukaryota</taxon>
        <taxon>Fungi</taxon>
        <taxon>Dikarya</taxon>
        <taxon>Ascomycota</taxon>
        <taxon>Pezizomycotina</taxon>
        <taxon>Dothideomycetes</taxon>
        <taxon>Pleosporomycetidae</taxon>
        <taxon>Venturiales</taxon>
        <taxon>Venturiaceae</taxon>
        <taxon>Venturia</taxon>
    </lineage>
</organism>
<comment type="caution">
    <text evidence="1">The sequence shown here is derived from an EMBL/GenBank/DDBJ whole genome shotgun (WGS) entry which is preliminary data.</text>
</comment>
<name>A0A4Z1P2K4_9PEZI</name>
<evidence type="ECO:0000313" key="2">
    <source>
        <dbReference type="Proteomes" id="UP000298493"/>
    </source>
</evidence>
<evidence type="ECO:0000313" key="1">
    <source>
        <dbReference type="EMBL" id="TID15718.1"/>
    </source>
</evidence>
<protein>
    <submittedName>
        <fullName evidence="1">Uncharacterized protein</fullName>
    </submittedName>
</protein>
<gene>
    <name evidence="1" type="ORF">E6O75_ATG08046</name>
</gene>
<dbReference type="EMBL" id="SNSC02000020">
    <property type="protein sequence ID" value="TID15718.1"/>
    <property type="molecule type" value="Genomic_DNA"/>
</dbReference>